<proteinExistence type="inferred from homology"/>
<dbReference type="InterPro" id="IPR002213">
    <property type="entry name" value="UDP_glucos_trans"/>
</dbReference>
<feature type="chain" id="PRO_5045417326" evidence="4">
    <location>
        <begin position="19"/>
        <end position="410"/>
    </location>
</feature>
<evidence type="ECO:0000256" key="1">
    <source>
        <dbReference type="ARBA" id="ARBA00006962"/>
    </source>
</evidence>
<dbReference type="SUPFAM" id="SSF53756">
    <property type="entry name" value="UDP-Glycosyltransferase/glycogen phosphorylase"/>
    <property type="match status" value="1"/>
</dbReference>
<name>A0ABV9VYU5_9ACTN</name>
<dbReference type="Gene3D" id="3.40.50.2000">
    <property type="entry name" value="Glycogen Phosphorylase B"/>
    <property type="match status" value="2"/>
</dbReference>
<feature type="domain" description="Erythromycin biosynthesis protein CIII-like C-terminal" evidence="5">
    <location>
        <begin position="264"/>
        <end position="405"/>
    </location>
</feature>
<dbReference type="PANTHER" id="PTHR48050:SF13">
    <property type="entry name" value="STEROL 3-BETA-GLUCOSYLTRANSFERASE UGT80A2"/>
    <property type="match status" value="1"/>
</dbReference>
<gene>
    <name evidence="7" type="ORF">ACFPIJ_21710</name>
</gene>
<organism evidence="7 8">
    <name type="scientific">Dactylosporangium cerinum</name>
    <dbReference type="NCBI Taxonomy" id="1434730"/>
    <lineage>
        <taxon>Bacteria</taxon>
        <taxon>Bacillati</taxon>
        <taxon>Actinomycetota</taxon>
        <taxon>Actinomycetes</taxon>
        <taxon>Micromonosporales</taxon>
        <taxon>Micromonosporaceae</taxon>
        <taxon>Dactylosporangium</taxon>
    </lineage>
</organism>
<reference evidence="8" key="1">
    <citation type="journal article" date="2019" name="Int. J. Syst. Evol. Microbiol.">
        <title>The Global Catalogue of Microorganisms (GCM) 10K type strain sequencing project: providing services to taxonomists for standard genome sequencing and annotation.</title>
        <authorList>
            <consortium name="The Broad Institute Genomics Platform"/>
            <consortium name="The Broad Institute Genome Sequencing Center for Infectious Disease"/>
            <person name="Wu L."/>
            <person name="Ma J."/>
        </authorList>
    </citation>
    <scope>NUCLEOTIDE SEQUENCE [LARGE SCALE GENOMIC DNA]</scope>
    <source>
        <strain evidence="8">CGMCC 4.7152</strain>
    </source>
</reference>
<dbReference type="EMBL" id="JBHSIU010000023">
    <property type="protein sequence ID" value="MFC5000445.1"/>
    <property type="molecule type" value="Genomic_DNA"/>
</dbReference>
<comment type="caution">
    <text evidence="7">The sequence shown here is derived from an EMBL/GenBank/DDBJ whole genome shotgun (WGS) entry which is preliminary data.</text>
</comment>
<keyword evidence="3" id="KW-0808">Transferase</keyword>
<keyword evidence="4" id="KW-0732">Signal</keyword>
<evidence type="ECO:0000256" key="2">
    <source>
        <dbReference type="ARBA" id="ARBA00022676"/>
    </source>
</evidence>
<evidence type="ECO:0000259" key="5">
    <source>
        <dbReference type="Pfam" id="PF06722"/>
    </source>
</evidence>
<sequence>MRVLFVTMPIVPHFYPMAALAWAFRAAGHDVRVAGQPAIHKVVTGAGLPAVSIGDGYNPEEDMMTTLRSLSSGVEEIARFGMDDVLNLPDRLRRRFTEARIAPFVRLAEVMARDLVAFVEFWKPDLIISDPLIFAAPIAAEISGVPLVRNLWGPDVIARMNFPGQSMTGMGHLQDWWPEDLVELYRSFNVKVRSNYAAASIDPCPTSLQLPGVPNRVPMRYVPYNGSGVLPSWLTEHNDRRRVCVTWGTSTTRLLGESGFLVPQILDALRGVDVEVVLAIGEPDRHLIADSTGVRIVENLPLNLLLPTCSLLVHPGGAGTMLTAATLGVPQVILPQIADQHVNAAQLAATGAGVNIPPGSYQEGIETAIRECLSERRFNESARRLRRDMLGQPTPASVVEQLLALEPYLP</sequence>
<evidence type="ECO:0000256" key="4">
    <source>
        <dbReference type="SAM" id="SignalP"/>
    </source>
</evidence>
<evidence type="ECO:0000313" key="8">
    <source>
        <dbReference type="Proteomes" id="UP001595912"/>
    </source>
</evidence>
<protein>
    <submittedName>
        <fullName evidence="7">Nucleotide disphospho-sugar-binding domain-containing protein</fullName>
    </submittedName>
</protein>
<accession>A0ABV9VYU5</accession>
<dbReference type="InterPro" id="IPR048284">
    <property type="entry name" value="EryCIII-like_N"/>
</dbReference>
<dbReference type="Pfam" id="PF06722">
    <property type="entry name" value="EryCIII-like_C"/>
    <property type="match status" value="1"/>
</dbReference>
<keyword evidence="2" id="KW-0328">Glycosyltransferase</keyword>
<comment type="similarity">
    <text evidence="1">Belongs to the glycosyltransferase 28 family.</text>
</comment>
<evidence type="ECO:0000256" key="3">
    <source>
        <dbReference type="ARBA" id="ARBA00022679"/>
    </source>
</evidence>
<dbReference type="Pfam" id="PF21036">
    <property type="entry name" value="EryCIII-like_N"/>
    <property type="match status" value="1"/>
</dbReference>
<dbReference type="Proteomes" id="UP001595912">
    <property type="component" value="Unassembled WGS sequence"/>
</dbReference>
<keyword evidence="8" id="KW-1185">Reference proteome</keyword>
<dbReference type="CDD" id="cd03784">
    <property type="entry name" value="GT1_Gtf-like"/>
    <property type="match status" value="1"/>
</dbReference>
<dbReference type="InterPro" id="IPR010610">
    <property type="entry name" value="EryCIII-like_C"/>
</dbReference>
<feature type="domain" description="Erythromycin biosynthesis protein CIII-like N-terminal" evidence="6">
    <location>
        <begin position="22"/>
        <end position="248"/>
    </location>
</feature>
<evidence type="ECO:0000259" key="6">
    <source>
        <dbReference type="Pfam" id="PF21036"/>
    </source>
</evidence>
<dbReference type="PANTHER" id="PTHR48050">
    <property type="entry name" value="STEROL 3-BETA-GLUCOSYLTRANSFERASE"/>
    <property type="match status" value="1"/>
</dbReference>
<dbReference type="InterPro" id="IPR050426">
    <property type="entry name" value="Glycosyltransferase_28"/>
</dbReference>
<feature type="signal peptide" evidence="4">
    <location>
        <begin position="1"/>
        <end position="18"/>
    </location>
</feature>
<evidence type="ECO:0000313" key="7">
    <source>
        <dbReference type="EMBL" id="MFC5000445.1"/>
    </source>
</evidence>
<dbReference type="RefSeq" id="WP_380117003.1">
    <property type="nucleotide sequence ID" value="NZ_JBHSIU010000023.1"/>
</dbReference>